<dbReference type="GO" id="GO:0005886">
    <property type="term" value="C:plasma membrane"/>
    <property type="evidence" value="ECO:0007669"/>
    <property type="project" value="UniProtKB-SubCell"/>
</dbReference>
<dbReference type="EMBL" id="GDJX01023437">
    <property type="protein sequence ID" value="JAT44499.1"/>
    <property type="molecule type" value="Transcribed_RNA"/>
</dbReference>
<comment type="subcellular location">
    <subcellularLocation>
        <location evidence="1">Cell membrane</location>
        <topology evidence="1">Peripheral membrane protein</topology>
        <orientation evidence="1">Cytoplasmic side</orientation>
    </subcellularLocation>
</comment>
<organism evidence="11">
    <name type="scientific">Anthurium amnicola</name>
    <dbReference type="NCBI Taxonomy" id="1678845"/>
    <lineage>
        <taxon>Eukaryota</taxon>
        <taxon>Viridiplantae</taxon>
        <taxon>Streptophyta</taxon>
        <taxon>Embryophyta</taxon>
        <taxon>Tracheophyta</taxon>
        <taxon>Spermatophyta</taxon>
        <taxon>Magnoliopsida</taxon>
        <taxon>Liliopsida</taxon>
        <taxon>Araceae</taxon>
        <taxon>Pothoideae</taxon>
        <taxon>Potheae</taxon>
        <taxon>Anthurium</taxon>
    </lineage>
</organism>
<dbReference type="GO" id="GO:0051301">
    <property type="term" value="P:cell division"/>
    <property type="evidence" value="ECO:0007669"/>
    <property type="project" value="UniProtKB-KW"/>
</dbReference>
<evidence type="ECO:0000256" key="8">
    <source>
        <dbReference type="ARBA" id="ARBA00046534"/>
    </source>
</evidence>
<dbReference type="AlphaFoldDB" id="A0A1D1XQ77"/>
<keyword evidence="4" id="KW-0132">Cell division</keyword>
<evidence type="ECO:0000256" key="3">
    <source>
        <dbReference type="ARBA" id="ARBA00022475"/>
    </source>
</evidence>
<gene>
    <name evidence="11" type="ORF">g.115462</name>
</gene>
<feature type="compositionally biased region" description="Basic residues" evidence="9">
    <location>
        <begin position="24"/>
        <end position="33"/>
    </location>
</feature>
<keyword evidence="5" id="KW-0472">Membrane</keyword>
<evidence type="ECO:0000256" key="9">
    <source>
        <dbReference type="SAM" id="MobiDB-lite"/>
    </source>
</evidence>
<feature type="domain" description="SOSEKI DIX-like" evidence="10">
    <location>
        <begin position="44"/>
        <end position="132"/>
    </location>
</feature>
<dbReference type="InterPro" id="IPR048351">
    <property type="entry name" value="SOK_DIX"/>
</dbReference>
<keyword evidence="6" id="KW-0131">Cell cycle</keyword>
<proteinExistence type="inferred from homology"/>
<comment type="subunit">
    <text evidence="8">Homodimer. Forms long polymer filaments with other SOKs proteins polymers (e.g. SOK1, SOK2, SOK3 and SOK4) crucial for polar localization and biological activity. Binds to ANGUSTIFOLIA (AN).</text>
</comment>
<feature type="compositionally biased region" description="Basic and acidic residues" evidence="9">
    <location>
        <begin position="448"/>
        <end position="467"/>
    </location>
</feature>
<evidence type="ECO:0000256" key="2">
    <source>
        <dbReference type="ARBA" id="ARBA00022473"/>
    </source>
</evidence>
<dbReference type="InterPro" id="IPR010369">
    <property type="entry name" value="SOK"/>
</dbReference>
<dbReference type="GO" id="GO:2000067">
    <property type="term" value="P:regulation of root morphogenesis"/>
    <property type="evidence" value="ECO:0007669"/>
    <property type="project" value="UniProtKB-ARBA"/>
</dbReference>
<evidence type="ECO:0000256" key="6">
    <source>
        <dbReference type="ARBA" id="ARBA00023306"/>
    </source>
</evidence>
<evidence type="ECO:0000256" key="7">
    <source>
        <dbReference type="ARBA" id="ARBA00024211"/>
    </source>
</evidence>
<dbReference type="Pfam" id="PF06136">
    <property type="entry name" value="SOK"/>
    <property type="match status" value="1"/>
</dbReference>
<keyword evidence="2" id="KW-0217">Developmental protein</keyword>
<dbReference type="PIRSF" id="PIRSF031043">
    <property type="entry name" value="UCP031043"/>
    <property type="match status" value="1"/>
</dbReference>
<evidence type="ECO:0000259" key="10">
    <source>
        <dbReference type="Pfam" id="PF06136"/>
    </source>
</evidence>
<keyword evidence="3" id="KW-1003">Cell membrane</keyword>
<dbReference type="InterPro" id="IPR021182">
    <property type="entry name" value="SOK_magnoliopsida"/>
</dbReference>
<feature type="region of interest" description="Disordered" evidence="9">
    <location>
        <begin position="1"/>
        <end position="43"/>
    </location>
</feature>
<dbReference type="GO" id="GO:0051302">
    <property type="term" value="P:regulation of cell division"/>
    <property type="evidence" value="ECO:0007669"/>
    <property type="project" value="UniProtKB-ARBA"/>
</dbReference>
<evidence type="ECO:0000256" key="5">
    <source>
        <dbReference type="ARBA" id="ARBA00023136"/>
    </source>
</evidence>
<evidence type="ECO:0000256" key="4">
    <source>
        <dbReference type="ARBA" id="ARBA00022618"/>
    </source>
</evidence>
<feature type="compositionally biased region" description="Polar residues" evidence="9">
    <location>
        <begin position="299"/>
        <end position="308"/>
    </location>
</feature>
<sequence length="574" mass="62785">MEGRVRKHGRASPERLKLRAQPPPKHHHPHPHQPQRQQQQGRRVPVVYYLCRNRHLEHPHFIEVPTSSPDGPYLRDVINRLNVLRGKRMAAMYSWSCKRSYKNGFVWHDLSEDDLILPANGNEYVLKGSELLDASPSDRTHHTSSNARPQTSKHPQRETPSPPSSPEASPSSSAIVVQEVVAPPHLPQPSPPPAPEDELSPKLHRPSPSSWQNASPELKLGPFSGGGSSSPSPAADASTQTEETEGGSRRGGQPATGTPTTGISTNEVSLDPELEDSHQNQTPCLKGSSEISREEFSSPPATSSSGMKTETLESLIRDEVRKRNSYRTPEVEEVLPPTGPKLRTATNLLMQLITCGSISVKGHHSFGLVPTYKSRSSHVSFQSPIYSSSVILGELDCLSKNSGVIGLRSSQEQDYFNGSLIEAKKHNEGGEEVLVPPLKRSSAYNAERSTKSPDPVGDKDRVVDPSRARFPPGTWKITAGKPSKNEAVWSPLSDGPRISSAGLHCNQCMPLESSRECRKRISNAACAKGSTLGMESFQKDKEKFIKIEERLISGARVIIQSRAPCDDSDDSSSS</sequence>
<feature type="compositionally biased region" description="Basic residues" evidence="9">
    <location>
        <begin position="1"/>
        <end position="10"/>
    </location>
</feature>
<protein>
    <recommendedName>
        <fullName evidence="10">SOSEKI DIX-like domain-containing protein</fullName>
    </recommendedName>
</protein>
<feature type="compositionally biased region" description="Low complexity" evidence="9">
    <location>
        <begin position="251"/>
        <end position="262"/>
    </location>
</feature>
<dbReference type="PANTHER" id="PTHR31083:SF6">
    <property type="entry name" value="PROTEIN SOSEKI 3"/>
    <property type="match status" value="1"/>
</dbReference>
<dbReference type="PANTHER" id="PTHR31083">
    <property type="entry name" value="UPSTREAM OF FLC PROTEIN (DUF966)"/>
    <property type="match status" value="1"/>
</dbReference>
<feature type="region of interest" description="Disordered" evidence="9">
    <location>
        <begin position="436"/>
        <end position="473"/>
    </location>
</feature>
<feature type="compositionally biased region" description="Polar residues" evidence="9">
    <location>
        <begin position="143"/>
        <end position="153"/>
    </location>
</feature>
<feature type="region of interest" description="Disordered" evidence="9">
    <location>
        <begin position="133"/>
        <end position="339"/>
    </location>
</feature>
<evidence type="ECO:0000313" key="11">
    <source>
        <dbReference type="EMBL" id="JAT44499.1"/>
    </source>
</evidence>
<feature type="compositionally biased region" description="Pro residues" evidence="9">
    <location>
        <begin position="184"/>
        <end position="194"/>
    </location>
</feature>
<name>A0A1D1XQ77_9ARAE</name>
<reference evidence="11" key="1">
    <citation type="submission" date="2015-07" db="EMBL/GenBank/DDBJ databases">
        <title>Transcriptome Assembly of Anthurium amnicola.</title>
        <authorList>
            <person name="Suzuki J."/>
        </authorList>
    </citation>
    <scope>NUCLEOTIDE SEQUENCE</scope>
</reference>
<dbReference type="GO" id="GO:0051258">
    <property type="term" value="P:protein polymerization"/>
    <property type="evidence" value="ECO:0007669"/>
    <property type="project" value="UniProtKB-ARBA"/>
</dbReference>
<comment type="similarity">
    <text evidence="7">Belongs to the SOSEKI family.</text>
</comment>
<evidence type="ECO:0000256" key="1">
    <source>
        <dbReference type="ARBA" id="ARBA00004413"/>
    </source>
</evidence>
<accession>A0A1D1XQ77</accession>
<feature type="compositionally biased region" description="Low complexity" evidence="9">
    <location>
        <begin position="34"/>
        <end position="43"/>
    </location>
</feature>
<dbReference type="GO" id="GO:0090708">
    <property type="term" value="P:specification of plant organ axis polarity"/>
    <property type="evidence" value="ECO:0007669"/>
    <property type="project" value="UniProtKB-ARBA"/>
</dbReference>
<feature type="compositionally biased region" description="Low complexity" evidence="9">
    <location>
        <begin position="229"/>
        <end position="241"/>
    </location>
</feature>